<keyword evidence="4" id="KW-0472">Membrane</keyword>
<dbReference type="SUPFAM" id="SSF103473">
    <property type="entry name" value="MFS general substrate transporter"/>
    <property type="match status" value="1"/>
</dbReference>
<dbReference type="Gene3D" id="1.20.1250.20">
    <property type="entry name" value="MFS general substrate transporter like domains"/>
    <property type="match status" value="2"/>
</dbReference>
<dbReference type="GO" id="GO:0016020">
    <property type="term" value="C:membrane"/>
    <property type="evidence" value="ECO:0007669"/>
    <property type="project" value="UniProtKB-SubCell"/>
</dbReference>
<dbReference type="PANTHER" id="PTHR11360:SF130">
    <property type="entry name" value="MAJOR FACILITATOR SUPERFAMILY (MFS) PROFILE DOMAIN-CONTAINING PROTEIN-RELATED"/>
    <property type="match status" value="1"/>
</dbReference>
<keyword evidence="6" id="KW-1185">Reference proteome</keyword>
<feature type="transmembrane region" description="Helical" evidence="4">
    <location>
        <begin position="278"/>
        <end position="298"/>
    </location>
</feature>
<feature type="transmembrane region" description="Helical" evidence="4">
    <location>
        <begin position="310"/>
        <end position="330"/>
    </location>
</feature>
<feature type="transmembrane region" description="Helical" evidence="4">
    <location>
        <begin position="202"/>
        <end position="222"/>
    </location>
</feature>
<dbReference type="Proteomes" id="UP000054481">
    <property type="component" value="Unassembled WGS sequence"/>
</dbReference>
<reference evidence="5 6" key="1">
    <citation type="journal article" date="2014" name="Genome Biol. Evol.">
        <title>Comparative genomics and transcriptomics analyses reveal divergent lifestyle features of nematode endoparasitic fungus Hirsutella minnesotensis.</title>
        <authorList>
            <person name="Lai Y."/>
            <person name="Liu K."/>
            <person name="Zhang X."/>
            <person name="Zhang X."/>
            <person name="Li K."/>
            <person name="Wang N."/>
            <person name="Shu C."/>
            <person name="Wu Y."/>
            <person name="Wang C."/>
            <person name="Bushley K.E."/>
            <person name="Xiang M."/>
            <person name="Liu X."/>
        </authorList>
    </citation>
    <scope>NUCLEOTIDE SEQUENCE [LARGE SCALE GENOMIC DNA]</scope>
    <source>
        <strain evidence="5 6">3608</strain>
    </source>
</reference>
<keyword evidence="4" id="KW-0812">Transmembrane</keyword>
<evidence type="ECO:0000313" key="5">
    <source>
        <dbReference type="EMBL" id="KJZ75149.1"/>
    </source>
</evidence>
<dbReference type="InterPro" id="IPR036259">
    <property type="entry name" value="MFS_trans_sf"/>
</dbReference>
<evidence type="ECO:0008006" key="7">
    <source>
        <dbReference type="Google" id="ProtNLM"/>
    </source>
</evidence>
<name>A0A0F8A5D7_9HYPO</name>
<dbReference type="Pfam" id="PF07690">
    <property type="entry name" value="MFS_1"/>
    <property type="match status" value="1"/>
</dbReference>
<gene>
    <name evidence="5" type="ORF">HIM_05343</name>
</gene>
<accession>A0A0F8A5D7</accession>
<dbReference type="AlphaFoldDB" id="A0A0F8A5D7"/>
<organism evidence="5 6">
    <name type="scientific">Hirsutella minnesotensis 3608</name>
    <dbReference type="NCBI Taxonomy" id="1043627"/>
    <lineage>
        <taxon>Eukaryota</taxon>
        <taxon>Fungi</taxon>
        <taxon>Dikarya</taxon>
        <taxon>Ascomycota</taxon>
        <taxon>Pezizomycotina</taxon>
        <taxon>Sordariomycetes</taxon>
        <taxon>Hypocreomycetidae</taxon>
        <taxon>Hypocreales</taxon>
        <taxon>Ophiocordycipitaceae</taxon>
        <taxon>Hirsutella</taxon>
    </lineage>
</organism>
<feature type="region of interest" description="Disordered" evidence="3">
    <location>
        <begin position="1"/>
        <end position="38"/>
    </location>
</feature>
<feature type="transmembrane region" description="Helical" evidence="4">
    <location>
        <begin position="342"/>
        <end position="361"/>
    </location>
</feature>
<feature type="transmembrane region" description="Helical" evidence="4">
    <location>
        <begin position="139"/>
        <end position="159"/>
    </location>
</feature>
<feature type="transmembrane region" description="Helical" evidence="4">
    <location>
        <begin position="114"/>
        <end position="133"/>
    </location>
</feature>
<proteinExistence type="inferred from homology"/>
<dbReference type="GO" id="GO:0022857">
    <property type="term" value="F:transmembrane transporter activity"/>
    <property type="evidence" value="ECO:0007669"/>
    <property type="project" value="InterPro"/>
</dbReference>
<feature type="transmembrane region" description="Helical" evidence="4">
    <location>
        <begin position="171"/>
        <end position="190"/>
    </location>
</feature>
<feature type="transmembrane region" description="Helical" evidence="4">
    <location>
        <begin position="243"/>
        <end position="266"/>
    </location>
</feature>
<evidence type="ECO:0000313" key="6">
    <source>
        <dbReference type="Proteomes" id="UP000054481"/>
    </source>
</evidence>
<dbReference type="InterPro" id="IPR050327">
    <property type="entry name" value="Proton-linked_MCT"/>
</dbReference>
<feature type="compositionally biased region" description="Low complexity" evidence="3">
    <location>
        <begin position="13"/>
        <end position="27"/>
    </location>
</feature>
<protein>
    <recommendedName>
        <fullName evidence="7">Major facilitator superfamily (MFS) profile domain-containing protein</fullName>
    </recommendedName>
</protein>
<dbReference type="EMBL" id="KQ030519">
    <property type="protein sequence ID" value="KJZ75149.1"/>
    <property type="molecule type" value="Genomic_DNA"/>
</dbReference>
<evidence type="ECO:0000256" key="3">
    <source>
        <dbReference type="SAM" id="MobiDB-lite"/>
    </source>
</evidence>
<evidence type="ECO:0000256" key="1">
    <source>
        <dbReference type="ARBA" id="ARBA00004141"/>
    </source>
</evidence>
<evidence type="ECO:0000256" key="4">
    <source>
        <dbReference type="SAM" id="Phobius"/>
    </source>
</evidence>
<sequence>MASHADEKGLGQPPSSMPSSIPSTPVSGALDEKAQPDPPDGGLEAWLQVVAGHLIVFTTWGYIISFGIFQPYYADTLGIAPSAVAWIGSVQICLIFLVGTFSGRAFDAGYFREAVAVGCLLQLVGIFSTSVAGAYWQLFLAQGLCQGIGCGVVFAPSVANLATYFKRNKSMAISLAACGGGTGGIAFPLMAQQLLPKIGFRWTVRAMGLVVLVASILILSLARRRLPPRRAGPLVELAAFKELTYLFFAISMFFTLWAAYFAYYYARAYVLDILGGTQSTSFTMLLVINAVGIPGRLVPAFLADRYFGAVNAFIPIIFSAAVCVFAWTGVRSLAGDFVWVCFYGFFGAAIQSMFPSTLAGLTTDLSKTGTRIGMTFTIVSVAALTGPPLAGRLIEAGGGHTYLAAQLWGGLCNPVTP</sequence>
<dbReference type="OrthoDB" id="2019491at2759"/>
<dbReference type="InterPro" id="IPR011701">
    <property type="entry name" value="MFS"/>
</dbReference>
<keyword evidence="4" id="KW-1133">Transmembrane helix</keyword>
<comment type="similarity">
    <text evidence="2">Belongs to the major facilitator superfamily. Monocarboxylate porter (TC 2.A.1.13) family.</text>
</comment>
<feature type="transmembrane region" description="Helical" evidence="4">
    <location>
        <begin position="54"/>
        <end position="73"/>
    </location>
</feature>
<feature type="transmembrane region" description="Helical" evidence="4">
    <location>
        <begin position="79"/>
        <end position="102"/>
    </location>
</feature>
<comment type="subcellular location">
    <subcellularLocation>
        <location evidence="1">Membrane</location>
        <topology evidence="1">Multi-pass membrane protein</topology>
    </subcellularLocation>
</comment>
<evidence type="ECO:0000256" key="2">
    <source>
        <dbReference type="ARBA" id="ARBA00006727"/>
    </source>
</evidence>
<dbReference type="PANTHER" id="PTHR11360">
    <property type="entry name" value="MONOCARBOXYLATE TRANSPORTER"/>
    <property type="match status" value="1"/>
</dbReference>